<evidence type="ECO:0000259" key="2">
    <source>
        <dbReference type="Pfam" id="PF08924"/>
    </source>
</evidence>
<keyword evidence="4" id="KW-1185">Reference proteome</keyword>
<proteinExistence type="predicted"/>
<gene>
    <name evidence="3" type="ORF">UL82_08605</name>
</gene>
<organism evidence="3 4">
    <name type="scientific">Corynebacterium kutscheri</name>
    <dbReference type="NCBI Taxonomy" id="35755"/>
    <lineage>
        <taxon>Bacteria</taxon>
        <taxon>Bacillati</taxon>
        <taxon>Actinomycetota</taxon>
        <taxon>Actinomycetes</taxon>
        <taxon>Mycobacteriales</taxon>
        <taxon>Corynebacteriaceae</taxon>
        <taxon>Corynebacterium</taxon>
    </lineage>
</organism>
<evidence type="ECO:0000313" key="4">
    <source>
        <dbReference type="Proteomes" id="UP000033457"/>
    </source>
</evidence>
<feature type="signal peptide" evidence="1">
    <location>
        <begin position="1"/>
        <end position="33"/>
    </location>
</feature>
<dbReference type="Gene3D" id="3.20.20.80">
    <property type="entry name" value="Glycosidases"/>
    <property type="match status" value="1"/>
</dbReference>
<feature type="chain" id="PRO_5043119941" description="Rv2525c-like glycoside hydrolase-like domain-containing protein" evidence="1">
    <location>
        <begin position="34"/>
        <end position="297"/>
    </location>
</feature>
<evidence type="ECO:0000256" key="1">
    <source>
        <dbReference type="SAM" id="SignalP"/>
    </source>
</evidence>
<dbReference type="SUPFAM" id="SSF51445">
    <property type="entry name" value="(Trans)glycosidases"/>
    <property type="match status" value="1"/>
</dbReference>
<dbReference type="Proteomes" id="UP000033457">
    <property type="component" value="Chromosome"/>
</dbReference>
<sequence length="297" mass="31703">MSTLSRRRFLQAAMLTLAGGAGLSIAQAPQAHALGAVRGTIIDFSAGVPSAQAIKNAGHIGAIRYVSQRRPGAEWMKGKPVTLAETQAMASVGMATASIYQFGRAETADWKQGAAGAAIHAPQAIALHIAAGGPTNRPIYVAIDDNPTHTEYTSLIRPYLQAFQTALKASGYQMGVYANYATIDWAAADGLGEFFWQHDWGSQGRINNRINIHQVAGKRGVIDGIEVDINHVYTADWGQWTPGQAAPHIPNIPSGNIAIPDLNQLSSQLPIPPELKNLPMPTQDQINQALKIIQSSS</sequence>
<dbReference type="InterPro" id="IPR006311">
    <property type="entry name" value="TAT_signal"/>
</dbReference>
<dbReference type="InterPro" id="IPR015020">
    <property type="entry name" value="Rv2525c-like_Glyco_Hydro-like"/>
</dbReference>
<protein>
    <recommendedName>
        <fullName evidence="2">Rv2525c-like glycoside hydrolase-like domain-containing protein</fullName>
    </recommendedName>
</protein>
<dbReference type="STRING" id="35755.UL82_08605"/>
<feature type="domain" description="Rv2525c-like glycoside hydrolase-like" evidence="2">
    <location>
        <begin position="52"/>
        <end position="232"/>
    </location>
</feature>
<dbReference type="RefSeq" id="WP_046440362.1">
    <property type="nucleotide sequence ID" value="NZ_CP011312.1"/>
</dbReference>
<dbReference type="OrthoDB" id="4472230at2"/>
<dbReference type="NCBIfam" id="TIGR01409">
    <property type="entry name" value="TAT_signal_seq"/>
    <property type="match status" value="1"/>
</dbReference>
<dbReference type="KEGG" id="cku:UL82_08605"/>
<accession>A0A0F6R0S3</accession>
<keyword evidence="1" id="KW-0732">Signal</keyword>
<dbReference type="PROSITE" id="PS51318">
    <property type="entry name" value="TAT"/>
    <property type="match status" value="1"/>
</dbReference>
<dbReference type="EMBL" id="CP011312">
    <property type="protein sequence ID" value="AKE41877.1"/>
    <property type="molecule type" value="Genomic_DNA"/>
</dbReference>
<dbReference type="InterPro" id="IPR017853">
    <property type="entry name" value="GH"/>
</dbReference>
<reference evidence="3 4" key="1">
    <citation type="journal article" date="2015" name="Genome Announc.">
        <title>Complete Genome Sequence of Corynebacterium kutscheri DSM 20755, a Corynebacterial Type Strain with Remarkably Low G+C Content of Chromosomal DNA.</title>
        <authorList>
            <person name="Ruckert C."/>
            <person name="Albersmeier A."/>
            <person name="Winkler A."/>
            <person name="Tauch A."/>
        </authorList>
    </citation>
    <scope>NUCLEOTIDE SEQUENCE [LARGE SCALE GENOMIC DNA]</scope>
    <source>
        <strain evidence="3 4">DSM 20755</strain>
    </source>
</reference>
<dbReference type="Pfam" id="PF08924">
    <property type="entry name" value="Rv2525c_GlyHyd-like"/>
    <property type="match status" value="1"/>
</dbReference>
<dbReference type="AlphaFoldDB" id="A0A0F6R0S3"/>
<dbReference type="InterPro" id="IPR019546">
    <property type="entry name" value="TAT_signal_bac_arc"/>
</dbReference>
<name>A0A0F6R0S3_9CORY</name>
<dbReference type="HOGENOM" id="CLU_075024_0_0_11"/>
<evidence type="ECO:0000313" key="3">
    <source>
        <dbReference type="EMBL" id="AKE41877.1"/>
    </source>
</evidence>